<dbReference type="PROSITE" id="PS51257">
    <property type="entry name" value="PROKAR_LIPOPROTEIN"/>
    <property type="match status" value="1"/>
</dbReference>
<name>A0A318UM52_9SPHI</name>
<dbReference type="AlphaFoldDB" id="A0A318UM52"/>
<dbReference type="Proteomes" id="UP000248198">
    <property type="component" value="Unassembled WGS sequence"/>
</dbReference>
<evidence type="ECO:0000313" key="1">
    <source>
        <dbReference type="EMBL" id="PYF77073.1"/>
    </source>
</evidence>
<dbReference type="OrthoDB" id="657403at2"/>
<reference evidence="1 2" key="1">
    <citation type="submission" date="2018-06" db="EMBL/GenBank/DDBJ databases">
        <title>Genomic Encyclopedia of Archaeal and Bacterial Type Strains, Phase II (KMG-II): from individual species to whole genera.</title>
        <authorList>
            <person name="Goeker M."/>
        </authorList>
    </citation>
    <scope>NUCLEOTIDE SEQUENCE [LARGE SCALE GENOMIC DNA]</scope>
    <source>
        <strain evidence="1 2">DSM 27372</strain>
    </source>
</reference>
<organism evidence="1 2">
    <name type="scientific">Pedobacter nutrimenti</name>
    <dbReference type="NCBI Taxonomy" id="1241337"/>
    <lineage>
        <taxon>Bacteria</taxon>
        <taxon>Pseudomonadati</taxon>
        <taxon>Bacteroidota</taxon>
        <taxon>Sphingobacteriia</taxon>
        <taxon>Sphingobacteriales</taxon>
        <taxon>Sphingobacteriaceae</taxon>
        <taxon>Pedobacter</taxon>
    </lineage>
</organism>
<comment type="caution">
    <text evidence="1">The sequence shown here is derived from an EMBL/GenBank/DDBJ whole genome shotgun (WGS) entry which is preliminary data.</text>
</comment>
<keyword evidence="2" id="KW-1185">Reference proteome</keyword>
<proteinExistence type="predicted"/>
<dbReference type="RefSeq" id="WP_110827152.1">
    <property type="nucleotide sequence ID" value="NZ_QKLU01000001.1"/>
</dbReference>
<dbReference type="EMBL" id="QKLU01000001">
    <property type="protein sequence ID" value="PYF77073.1"/>
    <property type="molecule type" value="Genomic_DNA"/>
</dbReference>
<gene>
    <name evidence="1" type="ORF">B0O44_101552</name>
</gene>
<evidence type="ECO:0000313" key="2">
    <source>
        <dbReference type="Proteomes" id="UP000248198"/>
    </source>
</evidence>
<protein>
    <submittedName>
        <fullName evidence="1">Uncharacterized protein</fullName>
    </submittedName>
</protein>
<accession>A0A318UM52</accession>
<sequence>MKSKAVFLLVLFLLHTLVGFGCALGMEPSGHKDHDHDHAHAHVHEHKTAPVSGLNISKQDPCCKNLVNDLVAQSKLVPESGKVQVVLPVLWLPDYSYSLGVRVASTELKENIFADQKERPPNRDIRIVIQSFQI</sequence>